<keyword evidence="5" id="KW-1185">Reference proteome</keyword>
<sequence>MGRRPLTVASLLALMCATGSMMVVPSHAEGAGFHDGWCQKDEGFAVVVYWPAKPADVEPEIPGNLDSKTLVRCIIGAHKTSGDGREDVLKLAGLGYATQGDIVTTINGIESDAFAEIPAYWWYHTGTREGDSGGRWDPKSSWTQSLNVNDFGLIVFSSDSEQLPPVTPNFAKGGDHGDEPGPGPGPGPGPAPGPGPGPSTGEPSHGPTGKPSHGPTGEPTHKPTSGHDKPTGKPTRTSGHGGDKPSHEPGRSHGGDHHDRPNPTAPNHADGPRPHKKRDRADSRPNTISTVTATPPTPSLPTVSSASPSRPRPSSPSATPSSPTPSPRASSPAASAGSSLAPQSSSPVWGREDHTRRSPDEGEHKGAPWWVPVGIGVVALAGLALAPVIHRRHRRGDQEDEE</sequence>
<organism evidence="4 5">
    <name type="scientific">Cutibacterium equinum</name>
    <dbReference type="NCBI Taxonomy" id="3016342"/>
    <lineage>
        <taxon>Bacteria</taxon>
        <taxon>Bacillati</taxon>
        <taxon>Actinomycetota</taxon>
        <taxon>Actinomycetes</taxon>
        <taxon>Propionibacteriales</taxon>
        <taxon>Propionibacteriaceae</taxon>
        <taxon>Cutibacterium</taxon>
    </lineage>
</organism>
<feature type="compositionally biased region" description="Pro residues" evidence="1">
    <location>
        <begin position="181"/>
        <end position="197"/>
    </location>
</feature>
<feature type="chain" id="PRO_5047430594" evidence="3">
    <location>
        <begin position="29"/>
        <end position="402"/>
    </location>
</feature>
<feature type="compositionally biased region" description="Low complexity" evidence="1">
    <location>
        <begin position="289"/>
        <end position="309"/>
    </location>
</feature>
<feature type="transmembrane region" description="Helical" evidence="2">
    <location>
        <begin position="369"/>
        <end position="389"/>
    </location>
</feature>
<gene>
    <name evidence="4" type="ORF">O6R08_08310</name>
</gene>
<feature type="compositionally biased region" description="Low complexity" evidence="1">
    <location>
        <begin position="199"/>
        <end position="209"/>
    </location>
</feature>
<keyword evidence="2" id="KW-0812">Transmembrane</keyword>
<feature type="compositionally biased region" description="Basic and acidic residues" evidence="1">
    <location>
        <begin position="350"/>
        <end position="366"/>
    </location>
</feature>
<name>A0ABY7QWT6_9ACTN</name>
<keyword evidence="2" id="KW-0472">Membrane</keyword>
<feature type="compositionally biased region" description="Basic and acidic residues" evidence="1">
    <location>
        <begin position="241"/>
        <end position="261"/>
    </location>
</feature>
<feature type="region of interest" description="Disordered" evidence="1">
    <location>
        <begin position="159"/>
        <end position="368"/>
    </location>
</feature>
<feature type="compositionally biased region" description="Basic and acidic residues" evidence="1">
    <location>
        <begin position="219"/>
        <end position="231"/>
    </location>
</feature>
<dbReference type="PRINTS" id="PR01217">
    <property type="entry name" value="PRICHEXTENSN"/>
</dbReference>
<dbReference type="Proteomes" id="UP001212097">
    <property type="component" value="Chromosome"/>
</dbReference>
<dbReference type="EMBL" id="CP115668">
    <property type="protein sequence ID" value="WCC79510.1"/>
    <property type="molecule type" value="Genomic_DNA"/>
</dbReference>
<evidence type="ECO:0000256" key="3">
    <source>
        <dbReference type="SAM" id="SignalP"/>
    </source>
</evidence>
<reference evidence="4 5" key="1">
    <citation type="submission" date="2023-06" db="EMBL/GenBank/DDBJ databases">
        <title>The Gram-positive Non-spore-bearing Anaerobic Bacilli of Human Feces.</title>
        <authorList>
            <person name="Eggerth A.H."/>
        </authorList>
    </citation>
    <scope>NUCLEOTIDE SEQUENCE [LARGE SCALE GENOMIC DNA]</scope>
    <source>
        <strain evidence="4 5">CBA3108</strain>
    </source>
</reference>
<keyword evidence="3" id="KW-0732">Signal</keyword>
<evidence type="ECO:0000313" key="5">
    <source>
        <dbReference type="Proteomes" id="UP001212097"/>
    </source>
</evidence>
<accession>A0ABY7QWT6</accession>
<evidence type="ECO:0000256" key="2">
    <source>
        <dbReference type="SAM" id="Phobius"/>
    </source>
</evidence>
<evidence type="ECO:0000256" key="1">
    <source>
        <dbReference type="SAM" id="MobiDB-lite"/>
    </source>
</evidence>
<keyword evidence="2" id="KW-1133">Transmembrane helix</keyword>
<feature type="compositionally biased region" description="Low complexity" evidence="1">
    <location>
        <begin position="315"/>
        <end position="347"/>
    </location>
</feature>
<feature type="signal peptide" evidence="3">
    <location>
        <begin position="1"/>
        <end position="28"/>
    </location>
</feature>
<proteinExistence type="predicted"/>
<dbReference type="RefSeq" id="WP_271417707.1">
    <property type="nucleotide sequence ID" value="NZ_CP115668.1"/>
</dbReference>
<evidence type="ECO:0000313" key="4">
    <source>
        <dbReference type="EMBL" id="WCC79510.1"/>
    </source>
</evidence>
<protein>
    <submittedName>
        <fullName evidence="4">Uncharacterized protein</fullName>
    </submittedName>
</protein>